<accession>A0ABT1INI8</accession>
<dbReference type="InterPro" id="IPR035903">
    <property type="entry name" value="HesB-like_dom_sf"/>
</dbReference>
<proteinExistence type="predicted"/>
<name>A0ABT1INI8_9PSEU</name>
<dbReference type="Proteomes" id="UP001205185">
    <property type="component" value="Unassembled WGS sequence"/>
</dbReference>
<dbReference type="EMBL" id="JAMTCO010000022">
    <property type="protein sequence ID" value="MCP2274224.1"/>
    <property type="molecule type" value="Genomic_DNA"/>
</dbReference>
<dbReference type="RefSeq" id="WP_253891556.1">
    <property type="nucleotide sequence ID" value="NZ_BAAAVB010000006.1"/>
</dbReference>
<evidence type="ECO:0000313" key="2">
    <source>
        <dbReference type="Proteomes" id="UP001205185"/>
    </source>
</evidence>
<sequence length="103" mass="10409">MLAVTEAAADAISALTAQDGIPDSGGLRFTLVTPEVEGTPLAVALAPEPTEGDQVVTAATGAHVFLEPGAAELLSDKVLDVQADAEGQLNFAVLRQDEGGQPV</sequence>
<gene>
    <name evidence="1" type="ORF">LV75_006758</name>
</gene>
<dbReference type="Gene3D" id="2.60.300.12">
    <property type="entry name" value="HesB-like domain"/>
    <property type="match status" value="1"/>
</dbReference>
<keyword evidence="2" id="KW-1185">Reference proteome</keyword>
<organism evidence="1 2">
    <name type="scientific">Actinokineospora diospyrosa</name>
    <dbReference type="NCBI Taxonomy" id="103728"/>
    <lineage>
        <taxon>Bacteria</taxon>
        <taxon>Bacillati</taxon>
        <taxon>Actinomycetota</taxon>
        <taxon>Actinomycetes</taxon>
        <taxon>Pseudonocardiales</taxon>
        <taxon>Pseudonocardiaceae</taxon>
        <taxon>Actinokineospora</taxon>
    </lineage>
</organism>
<dbReference type="SUPFAM" id="SSF89360">
    <property type="entry name" value="HesB-like domain"/>
    <property type="match status" value="1"/>
</dbReference>
<reference evidence="1 2" key="1">
    <citation type="submission" date="2022-06" db="EMBL/GenBank/DDBJ databases">
        <title>Genomic Encyclopedia of Archaeal and Bacterial Type Strains, Phase II (KMG-II): from individual species to whole genera.</title>
        <authorList>
            <person name="Goeker M."/>
        </authorList>
    </citation>
    <scope>NUCLEOTIDE SEQUENCE [LARGE SCALE GENOMIC DNA]</scope>
    <source>
        <strain evidence="1 2">DSM 44255</strain>
    </source>
</reference>
<evidence type="ECO:0000313" key="1">
    <source>
        <dbReference type="EMBL" id="MCP2274224.1"/>
    </source>
</evidence>
<protein>
    <submittedName>
        <fullName evidence="1">Fe-S cluster assembly iron-binding protein IscA</fullName>
    </submittedName>
</protein>
<comment type="caution">
    <text evidence="1">The sequence shown here is derived from an EMBL/GenBank/DDBJ whole genome shotgun (WGS) entry which is preliminary data.</text>
</comment>